<dbReference type="Proteomes" id="UP000053259">
    <property type="component" value="Unassembled WGS sequence"/>
</dbReference>
<evidence type="ECO:0000256" key="3">
    <source>
        <dbReference type="SAM" id="MobiDB-lite"/>
    </source>
</evidence>
<dbReference type="EMBL" id="KN847539">
    <property type="protein sequence ID" value="KIW04813.1"/>
    <property type="molecule type" value="Genomic_DNA"/>
</dbReference>
<dbReference type="GO" id="GO:0006351">
    <property type="term" value="P:DNA-templated transcription"/>
    <property type="evidence" value="ECO:0007669"/>
    <property type="project" value="InterPro"/>
</dbReference>
<sequence>MAEESAPLTFTSRPIRFITNDGKPYAKRRRINTACNTCRRRKTRCSGEKPSCETCKESNQTCTGYGPASGARTSPTKDVEGFEDQRKSRDGRDASSRSASQSHPTSHDTSTSPLIKPSSSQSAFDASASWKEPQPAPVVDESQPSIEETFATLSIRNRMPYFRYFGPTAIMPGFKQMVVKVQDKQRGSNATSSLGERSPPALGASFNQENTSPRPDEPPMPCEPPSYDSSEVAPNPLITHLCETFFAHLACNYTFLQKDRFMRDLQEKQVDPILVDAVCALAARFSNHPLLTGKSANSKLEVPPPERGQLFAQRAKAAIPDTFPCPSVAIVQAALLLAYDEFGANRDSGLWMYLGIAIRMAQDLGMQKLEGLKYVGRGSLTPQNITYTRKKRMRTEPVPVAEPKVEIPDDETTKELIAIEQERVDTLWAVFHLDRYISSGTGRPVALRDEDIEIAFPPLDEVDPETGWPKPWPALIRIVHLYGSVAEILNGIKEISHLTPEVIERLMIMESNLTDLYQGLSPKLHFNAANFQHYVQNGQGTNFVMLHFWFHTLIIILHQPTLLHTFDEEMQELFPRSRELSLSSAKTIADILAFTEIMSSQSTVGSPFTSQPTYVAACAFLKESALHAMNSACNSRAPSPPSSSTNGTSSKESDPPRRASLRSGNGAPLDQQAQAKHTLLAASAQQNYQRCYRALQQLEHYWAGTKYIITILDQKSKGVWDALLYTQEESEHALEMPRPEPAFTSPGWRRKLSWGAYLQASHSEKSGRAIGWSLTGTMNSPKSANLSVLYSGDASSSTVSKDLQPGTEQVRPFQKPMALASGAFEGPASLHAHQTKTGSATGIEGASDQPNINQLIHFSFPFTSHEFSDPFHNIDLNQEQSLLHNNETSSEIGHHATQQHSQHADSLGGTMGMDIGTMPYGNMMIESQNIDMSMLGTDDMMWLDYLPTDFGMDGFADASRSGK</sequence>
<evidence type="ECO:0000259" key="4">
    <source>
        <dbReference type="PROSITE" id="PS50048"/>
    </source>
</evidence>
<dbReference type="VEuPathDB" id="FungiDB:PV09_03998"/>
<gene>
    <name evidence="5" type="ORF">PV09_03998</name>
</gene>
<dbReference type="GO" id="GO:0008270">
    <property type="term" value="F:zinc ion binding"/>
    <property type="evidence" value="ECO:0007669"/>
    <property type="project" value="InterPro"/>
</dbReference>
<reference evidence="5 6" key="1">
    <citation type="submission" date="2015-01" db="EMBL/GenBank/DDBJ databases">
        <title>The Genome Sequence of Ochroconis gallopava CBS43764.</title>
        <authorList>
            <consortium name="The Broad Institute Genomics Platform"/>
            <person name="Cuomo C."/>
            <person name="de Hoog S."/>
            <person name="Gorbushina A."/>
            <person name="Stielow B."/>
            <person name="Teixiera M."/>
            <person name="Abouelleil A."/>
            <person name="Chapman S.B."/>
            <person name="Priest M."/>
            <person name="Young S.K."/>
            <person name="Wortman J."/>
            <person name="Nusbaum C."/>
            <person name="Birren B."/>
        </authorList>
    </citation>
    <scope>NUCLEOTIDE SEQUENCE [LARGE SCALE GENOMIC DNA]</scope>
    <source>
        <strain evidence="5 6">CBS 43764</strain>
    </source>
</reference>
<dbReference type="STRING" id="253628.A0A0D2AD10"/>
<evidence type="ECO:0000256" key="2">
    <source>
        <dbReference type="ARBA" id="ARBA00023242"/>
    </source>
</evidence>
<dbReference type="Pfam" id="PF04082">
    <property type="entry name" value="Fungal_trans"/>
    <property type="match status" value="1"/>
</dbReference>
<keyword evidence="6" id="KW-1185">Reference proteome</keyword>
<feature type="compositionally biased region" description="Basic and acidic residues" evidence="3">
    <location>
        <begin position="45"/>
        <end position="56"/>
    </location>
</feature>
<evidence type="ECO:0000313" key="5">
    <source>
        <dbReference type="EMBL" id="KIW04813.1"/>
    </source>
</evidence>
<feature type="domain" description="Zn(2)-C6 fungal-type" evidence="4">
    <location>
        <begin position="34"/>
        <end position="63"/>
    </location>
</feature>
<dbReference type="CDD" id="cd12148">
    <property type="entry name" value="fungal_TF_MHR"/>
    <property type="match status" value="1"/>
</dbReference>
<feature type="compositionally biased region" description="Low complexity" evidence="3">
    <location>
        <begin position="96"/>
        <end position="129"/>
    </location>
</feature>
<feature type="region of interest" description="Disordered" evidence="3">
    <location>
        <begin position="632"/>
        <end position="673"/>
    </location>
</feature>
<feature type="compositionally biased region" description="Basic and acidic residues" evidence="3">
    <location>
        <begin position="75"/>
        <end position="95"/>
    </location>
</feature>
<dbReference type="PANTHER" id="PTHR47783">
    <property type="entry name" value="ZN(II)2CYS6 TRANSCRIPTION FACTOR (EUROFUNG)-RELATED"/>
    <property type="match status" value="1"/>
</dbReference>
<dbReference type="SUPFAM" id="SSF57701">
    <property type="entry name" value="Zn2/Cys6 DNA-binding domain"/>
    <property type="match status" value="1"/>
</dbReference>
<dbReference type="HOGENOM" id="CLU_007073_0_1_1"/>
<dbReference type="Gene3D" id="4.10.240.10">
    <property type="entry name" value="Zn(2)-C6 fungal-type DNA-binding domain"/>
    <property type="match status" value="1"/>
</dbReference>
<dbReference type="SMART" id="SM00906">
    <property type="entry name" value="Fungal_trans"/>
    <property type="match status" value="1"/>
</dbReference>
<dbReference type="SMART" id="SM00066">
    <property type="entry name" value="GAL4"/>
    <property type="match status" value="1"/>
</dbReference>
<dbReference type="InterPro" id="IPR007219">
    <property type="entry name" value="XnlR_reg_dom"/>
</dbReference>
<dbReference type="Pfam" id="PF00172">
    <property type="entry name" value="Zn_clus"/>
    <property type="match status" value="1"/>
</dbReference>
<dbReference type="InterPro" id="IPR036864">
    <property type="entry name" value="Zn2-C6_fun-type_DNA-bd_sf"/>
</dbReference>
<dbReference type="CDD" id="cd00067">
    <property type="entry name" value="GAL4"/>
    <property type="match status" value="1"/>
</dbReference>
<evidence type="ECO:0000313" key="6">
    <source>
        <dbReference type="Proteomes" id="UP000053259"/>
    </source>
</evidence>
<dbReference type="GeneID" id="27311971"/>
<protein>
    <recommendedName>
        <fullName evidence="4">Zn(2)-C6 fungal-type domain-containing protein</fullName>
    </recommendedName>
</protein>
<dbReference type="GO" id="GO:0003677">
    <property type="term" value="F:DNA binding"/>
    <property type="evidence" value="ECO:0007669"/>
    <property type="project" value="InterPro"/>
</dbReference>
<feature type="region of interest" description="Disordered" evidence="3">
    <location>
        <begin position="39"/>
        <end position="144"/>
    </location>
</feature>
<evidence type="ECO:0000256" key="1">
    <source>
        <dbReference type="ARBA" id="ARBA00022723"/>
    </source>
</evidence>
<accession>A0A0D2AD10</accession>
<keyword evidence="2" id="KW-0539">Nucleus</keyword>
<dbReference type="PROSITE" id="PS00463">
    <property type="entry name" value="ZN2_CY6_FUNGAL_1"/>
    <property type="match status" value="1"/>
</dbReference>
<dbReference type="OrthoDB" id="2354469at2759"/>
<dbReference type="PANTHER" id="PTHR47783:SF1">
    <property type="entry name" value="ZN(II)2CYS6 TRANSCRIPTION FACTOR (EUROFUNG)"/>
    <property type="match status" value="1"/>
</dbReference>
<keyword evidence="1" id="KW-0479">Metal-binding</keyword>
<proteinExistence type="predicted"/>
<feature type="region of interest" description="Disordered" evidence="3">
    <location>
        <begin position="185"/>
        <end position="230"/>
    </location>
</feature>
<dbReference type="PROSITE" id="PS50048">
    <property type="entry name" value="ZN2_CY6_FUNGAL_2"/>
    <property type="match status" value="1"/>
</dbReference>
<name>A0A0D2AD10_9PEZI</name>
<dbReference type="GO" id="GO:0000981">
    <property type="term" value="F:DNA-binding transcription factor activity, RNA polymerase II-specific"/>
    <property type="evidence" value="ECO:0007669"/>
    <property type="project" value="InterPro"/>
</dbReference>
<feature type="region of interest" description="Disordered" evidence="3">
    <location>
        <begin position="828"/>
        <end position="848"/>
    </location>
</feature>
<dbReference type="InterPro" id="IPR001138">
    <property type="entry name" value="Zn2Cys6_DnaBD"/>
</dbReference>
<dbReference type="AlphaFoldDB" id="A0A0D2AD10"/>
<dbReference type="InParanoid" id="A0A0D2AD10"/>
<organism evidence="5 6">
    <name type="scientific">Verruconis gallopava</name>
    <dbReference type="NCBI Taxonomy" id="253628"/>
    <lineage>
        <taxon>Eukaryota</taxon>
        <taxon>Fungi</taxon>
        <taxon>Dikarya</taxon>
        <taxon>Ascomycota</taxon>
        <taxon>Pezizomycotina</taxon>
        <taxon>Dothideomycetes</taxon>
        <taxon>Pleosporomycetidae</taxon>
        <taxon>Venturiales</taxon>
        <taxon>Sympoventuriaceae</taxon>
        <taxon>Verruconis</taxon>
    </lineage>
</organism>
<dbReference type="RefSeq" id="XP_016214682.1">
    <property type="nucleotide sequence ID" value="XM_016357278.1"/>
</dbReference>